<dbReference type="SUPFAM" id="SSF141571">
    <property type="entry name" value="Pentapeptide repeat-like"/>
    <property type="match status" value="2"/>
</dbReference>
<dbReference type="RefSeq" id="WP_066662390.1">
    <property type="nucleotide sequence ID" value="NZ_CBCSCL010000007.1"/>
</dbReference>
<proteinExistence type="predicted"/>
<dbReference type="PANTHER" id="PTHR14136:SF17">
    <property type="entry name" value="BTB_POZ DOMAIN-CONTAINING PROTEIN KCTD9"/>
    <property type="match status" value="1"/>
</dbReference>
<evidence type="ECO:0000259" key="2">
    <source>
        <dbReference type="Pfam" id="PF09937"/>
    </source>
</evidence>
<dbReference type="InterPro" id="IPR051082">
    <property type="entry name" value="Pentapeptide-BTB/POZ_domain"/>
</dbReference>
<reference evidence="3 4" key="1">
    <citation type="submission" date="2016-06" db="EMBL/GenBank/DDBJ databases">
        <title>Complete genome sequences of Bordetella bronchialis and Bordetella flabilis.</title>
        <authorList>
            <person name="LiPuma J.J."/>
            <person name="Spilker T."/>
        </authorList>
    </citation>
    <scope>NUCLEOTIDE SEQUENCE [LARGE SCALE GENOMIC DNA]</scope>
    <source>
        <strain evidence="3 4">AU10664</strain>
    </source>
</reference>
<dbReference type="PANTHER" id="PTHR14136">
    <property type="entry name" value="BTB_POZ DOMAIN-CONTAINING PROTEIN KCTD9"/>
    <property type="match status" value="1"/>
</dbReference>
<dbReference type="InterPro" id="IPR018683">
    <property type="entry name" value="DUF2169"/>
</dbReference>
<sequence>MKTIKPFRLGVLPRPYRWQGRDHLGVAVLALVELGDAPRLLPEQMLWKLAGEEAGGVLDLGVPKAYPEVLASGYAYTRHQRDDTACGVRLKVEGVLDKSLLVFGDRYWVDGRPDARRPFEAMRVDWGRAYGGPGHAPNPVGIGAVDEVVNGVRVRRVPNIESPHERLSAPSQSAAPAGFGALGMDWSTRARHLGTRYDQAWLEQDYPGFAADTDWRLFNAAPPDQWAASAETRLAGAAYEIWHMHPDRPVLRGRLPDWRARCFVSRDADGGALEEIPLALSTAWFFPHRDCVALVWHGRADIREDDGADIRHIMPAVEMPGQPRDTAHYAAVLAKRLDPRRGAVHALLDEDLVPRDVCGPWLDSEMRDEAGRPSRRNLRAGTRRRHAAARADLLAQGLDPDKYLPPEEEPEPAQALADLPAWVERMEREQDEARRGEGQTARAYTDPDMPAMAAVAGVDLDGLRGLDESAQGGRTGPAFDPAALRRQLRDAGAQEDARLTAMLHGAYLDSAQHYAAPPPMTPHRARRTRIRLQARQSGDRNAAGMQLAGADLSGMDLSGMDFRRAVLTGADLSGARLDGCDFSEAVLAAARLAGTSARGARFVDANLGGVRCRTADFHGADLSQARFDEAVCEECDFGAVTARGGCFSKTLFRSCDFGGAQLAQWAAMNVIVEHCGFPGAVLEQCAWMQCALRDCDFAAARLSRVGFTQCQFDGALSFAGAELEGCAFAGGAALTGASFVDAVVSNSSLRGAVMERADLSGAQLQACDLSECKLRGARLDRVRAPRTLFVRADFQGASLRGADLIEAILAKADLLRADLGQANLFRADVSQARMDASTGMRDAYTEGVKRYPLRRPEPVA</sequence>
<dbReference type="Pfam" id="PF09937">
    <property type="entry name" value="DUF2169"/>
    <property type="match status" value="1"/>
</dbReference>
<evidence type="ECO:0000313" key="4">
    <source>
        <dbReference type="Proteomes" id="UP000091926"/>
    </source>
</evidence>
<dbReference type="OrthoDB" id="237820at2"/>
<keyword evidence="4" id="KW-1185">Reference proteome</keyword>
<dbReference type="STRING" id="463014.BAU07_21780"/>
<organism evidence="3 4">
    <name type="scientific">Bordetella flabilis</name>
    <dbReference type="NCBI Taxonomy" id="463014"/>
    <lineage>
        <taxon>Bacteria</taxon>
        <taxon>Pseudomonadati</taxon>
        <taxon>Pseudomonadota</taxon>
        <taxon>Betaproteobacteria</taxon>
        <taxon>Burkholderiales</taxon>
        <taxon>Alcaligenaceae</taxon>
        <taxon>Bordetella</taxon>
    </lineage>
</organism>
<evidence type="ECO:0000256" key="1">
    <source>
        <dbReference type="SAM" id="MobiDB-lite"/>
    </source>
</evidence>
<dbReference type="AlphaFoldDB" id="A0A193GHU6"/>
<feature type="region of interest" description="Disordered" evidence="1">
    <location>
        <begin position="366"/>
        <end position="385"/>
    </location>
</feature>
<accession>A0A193GHU6</accession>
<gene>
    <name evidence="3" type="ORF">BAU07_21780</name>
</gene>
<dbReference type="KEGG" id="bfz:BAU07_21780"/>
<protein>
    <recommendedName>
        <fullName evidence="2">DUF2169 domain-containing protein</fullName>
    </recommendedName>
</protein>
<name>A0A193GHU6_9BORD</name>
<dbReference type="Gene3D" id="2.160.20.80">
    <property type="entry name" value="E3 ubiquitin-protein ligase SopA"/>
    <property type="match status" value="3"/>
</dbReference>
<feature type="domain" description="DUF2169" evidence="2">
    <location>
        <begin position="20"/>
        <end position="297"/>
    </location>
</feature>
<dbReference type="Proteomes" id="UP000091926">
    <property type="component" value="Chromosome"/>
</dbReference>
<dbReference type="Pfam" id="PF00805">
    <property type="entry name" value="Pentapeptide"/>
    <property type="match status" value="4"/>
</dbReference>
<dbReference type="EMBL" id="CP016172">
    <property type="protein sequence ID" value="ANN79400.1"/>
    <property type="molecule type" value="Genomic_DNA"/>
</dbReference>
<evidence type="ECO:0000313" key="3">
    <source>
        <dbReference type="EMBL" id="ANN79400.1"/>
    </source>
</evidence>
<feature type="compositionally biased region" description="Basic residues" evidence="1">
    <location>
        <begin position="373"/>
        <end position="385"/>
    </location>
</feature>
<dbReference type="InterPro" id="IPR001646">
    <property type="entry name" value="5peptide_repeat"/>
</dbReference>